<dbReference type="Proteomes" id="UP000597762">
    <property type="component" value="Unassembled WGS sequence"/>
</dbReference>
<dbReference type="PANTHER" id="PTHR13271">
    <property type="entry name" value="UNCHARACTERIZED PUTATIVE METHYLTRANSFERASE"/>
    <property type="match status" value="1"/>
</dbReference>
<dbReference type="PANTHER" id="PTHR13271:SF47">
    <property type="entry name" value="ACTIN-HISTIDINE N-METHYLTRANSFERASE"/>
    <property type="match status" value="1"/>
</dbReference>
<keyword evidence="7" id="KW-1185">Reference proteome</keyword>
<dbReference type="EMBL" id="CAHIKZ030003453">
    <property type="protein sequence ID" value="CAE1300619.1"/>
    <property type="molecule type" value="Genomic_DNA"/>
</dbReference>
<dbReference type="GO" id="GO:0018064">
    <property type="term" value="F:protein-L-histidine N-tele-methyltransferase activity"/>
    <property type="evidence" value="ECO:0007669"/>
    <property type="project" value="UniProtKB-EC"/>
</dbReference>
<evidence type="ECO:0000313" key="6">
    <source>
        <dbReference type="EMBL" id="CAE1300619.1"/>
    </source>
</evidence>
<dbReference type="InterPro" id="IPR046341">
    <property type="entry name" value="SET_dom_sf"/>
</dbReference>
<evidence type="ECO:0000256" key="4">
    <source>
        <dbReference type="PROSITE-ProRule" id="PRU00898"/>
    </source>
</evidence>
<comment type="caution">
    <text evidence="6">The sequence shown here is derived from an EMBL/GenBank/DDBJ whole genome shotgun (WGS) entry which is preliminary data.</text>
</comment>
<dbReference type="Pfam" id="PF09273">
    <property type="entry name" value="Rubis-subs-bind"/>
    <property type="match status" value="1"/>
</dbReference>
<evidence type="ECO:0000256" key="3">
    <source>
        <dbReference type="ARBA" id="ARBA00022691"/>
    </source>
</evidence>
<evidence type="ECO:0000256" key="1">
    <source>
        <dbReference type="ARBA" id="ARBA00022603"/>
    </source>
</evidence>
<evidence type="ECO:0000259" key="5">
    <source>
        <dbReference type="Pfam" id="PF09273"/>
    </source>
</evidence>
<dbReference type="InterPro" id="IPR044428">
    <property type="entry name" value="SETD3_SET"/>
</dbReference>
<dbReference type="SUPFAM" id="SSF81822">
    <property type="entry name" value="RuBisCo LSMT C-terminal, substrate-binding domain"/>
    <property type="match status" value="1"/>
</dbReference>
<dbReference type="OrthoDB" id="441812at2759"/>
<keyword evidence="2 4" id="KW-0808">Transferase</keyword>
<dbReference type="EC" id="2.1.1.85" evidence="4"/>
<dbReference type="InterPro" id="IPR025785">
    <property type="entry name" value="SETD3"/>
</dbReference>
<keyword evidence="1 4" id="KW-0489">Methyltransferase</keyword>
<dbReference type="GO" id="GO:0032259">
    <property type="term" value="P:methylation"/>
    <property type="evidence" value="ECO:0007669"/>
    <property type="project" value="UniProtKB-KW"/>
</dbReference>
<name>A0A812DJ28_ACAPH</name>
<comment type="similarity">
    <text evidence="4">Belongs to the class V-like SAM-binding methyltransferase superfamily. SETD3 actin-histidine methyltransferase family.</text>
</comment>
<proteinExistence type="inferred from homology"/>
<accession>A0A812DJ28</accession>
<feature type="domain" description="Rubisco LSMT substrate-binding" evidence="5">
    <location>
        <begin position="172"/>
        <end position="302"/>
    </location>
</feature>
<dbReference type="SUPFAM" id="SSF82199">
    <property type="entry name" value="SET domain"/>
    <property type="match status" value="1"/>
</dbReference>
<dbReference type="Gene3D" id="3.90.1410.10">
    <property type="entry name" value="set domain protein methyltransferase, domain 1"/>
    <property type="match status" value="1"/>
</dbReference>
<dbReference type="PROSITE" id="PS51565">
    <property type="entry name" value="SAM_MT85_SETD3"/>
    <property type="match status" value="1"/>
</dbReference>
<evidence type="ECO:0000256" key="2">
    <source>
        <dbReference type="ARBA" id="ARBA00022679"/>
    </source>
</evidence>
<protein>
    <recommendedName>
        <fullName evidence="4">protein-histidine N-methyltransferase</fullName>
        <ecNumber evidence="4">2.1.1.85</ecNumber>
    </recommendedName>
</protein>
<evidence type="ECO:0000313" key="7">
    <source>
        <dbReference type="Proteomes" id="UP000597762"/>
    </source>
</evidence>
<dbReference type="InterPro" id="IPR036464">
    <property type="entry name" value="Rubisco_LSMT_subst-bd_sf"/>
</dbReference>
<dbReference type="Gene3D" id="3.90.1420.10">
    <property type="entry name" value="Rubisco LSMT, substrate-binding domain"/>
    <property type="match status" value="1"/>
</dbReference>
<dbReference type="InterPro" id="IPR015353">
    <property type="entry name" value="Rubisco_LSMT_subst-bd"/>
</dbReference>
<comment type="catalytic activity">
    <reaction evidence="4">
        <text>L-histidyl-[protein] + S-adenosyl-L-methionine = N(tele)-methyl-L-histidyl-[protein] + S-adenosyl-L-homocysteine + H(+)</text>
        <dbReference type="Rhea" id="RHEA:19369"/>
        <dbReference type="Rhea" id="RHEA-COMP:9745"/>
        <dbReference type="Rhea" id="RHEA-COMP:11600"/>
        <dbReference type="ChEBI" id="CHEBI:15378"/>
        <dbReference type="ChEBI" id="CHEBI:16367"/>
        <dbReference type="ChEBI" id="CHEBI:29979"/>
        <dbReference type="ChEBI" id="CHEBI:57856"/>
        <dbReference type="ChEBI" id="CHEBI:59789"/>
        <dbReference type="EC" id="2.1.1.85"/>
    </reaction>
</comment>
<gene>
    <name evidence="6" type="ORF">SPHA_53979</name>
</gene>
<organism evidence="6 7">
    <name type="scientific">Acanthosepion pharaonis</name>
    <name type="common">Pharaoh cuttlefish</name>
    <name type="synonym">Sepia pharaonis</name>
    <dbReference type="NCBI Taxonomy" id="158019"/>
    <lineage>
        <taxon>Eukaryota</taxon>
        <taxon>Metazoa</taxon>
        <taxon>Spiralia</taxon>
        <taxon>Lophotrochozoa</taxon>
        <taxon>Mollusca</taxon>
        <taxon>Cephalopoda</taxon>
        <taxon>Coleoidea</taxon>
        <taxon>Decapodiformes</taxon>
        <taxon>Sepiida</taxon>
        <taxon>Sepiina</taxon>
        <taxon>Sepiidae</taxon>
        <taxon>Acanthosepion</taxon>
    </lineage>
</organism>
<dbReference type="InterPro" id="IPR050600">
    <property type="entry name" value="SETD3_SETD6_MTase"/>
</dbReference>
<reference evidence="6" key="1">
    <citation type="submission" date="2021-01" db="EMBL/GenBank/DDBJ databases">
        <authorList>
            <person name="Li R."/>
            <person name="Bekaert M."/>
        </authorList>
    </citation>
    <scope>NUCLEOTIDE SEQUENCE</scope>
    <source>
        <strain evidence="6">Farmed</strain>
    </source>
</reference>
<dbReference type="CDD" id="cd19176">
    <property type="entry name" value="SET_SETD3"/>
    <property type="match status" value="1"/>
</dbReference>
<dbReference type="AlphaFoldDB" id="A0A812DJ28"/>
<dbReference type="GO" id="GO:0016279">
    <property type="term" value="F:protein-lysine N-methyltransferase activity"/>
    <property type="evidence" value="ECO:0007669"/>
    <property type="project" value="TreeGrafter"/>
</dbReference>
<keyword evidence="3 4" id="KW-0949">S-adenosyl-L-methionine</keyword>
<sequence>MPYIKCLPSTYNTTLYFTPEELKLLKGSPVLSETFTHYQSIARQYAYFYKRLQNNHFASKLPLREGFTYDSYRWAVSSVTTRLNQIPTTDGSQMTYALIPLWDMCNHCNGQLSTDFDLLKNSSECYAMADFKKDEQVFIFYGSRPNAQLLLYNGFVYPENLCDTYAIKLGVSKSDPLFTLKKKVLGLAKLPIAPFHLRPGPKPVSSDLLAFLRVSCMDEPKLQELLQAGNLENLPSLLKNEEAAISVENELKVWNFLSARIELLLGIYPTTLQADKVQLENKELNDRSHAALQLIICEKTILENTLMYAMSKKLSLS</sequence>